<name>A0A9P7BVF7_RHIOR</name>
<evidence type="ECO:0000313" key="2">
    <source>
        <dbReference type="Proteomes" id="UP000716291"/>
    </source>
</evidence>
<dbReference type="EMBL" id="JAANQT010000206">
    <property type="protein sequence ID" value="KAG1313265.1"/>
    <property type="molecule type" value="Genomic_DNA"/>
</dbReference>
<gene>
    <name evidence="1" type="ORF">G6F64_002380</name>
</gene>
<protein>
    <submittedName>
        <fullName evidence="1">Uncharacterized protein</fullName>
    </submittedName>
</protein>
<organism evidence="1 2">
    <name type="scientific">Rhizopus oryzae</name>
    <name type="common">Mucormycosis agent</name>
    <name type="synonym">Rhizopus arrhizus var. delemar</name>
    <dbReference type="NCBI Taxonomy" id="64495"/>
    <lineage>
        <taxon>Eukaryota</taxon>
        <taxon>Fungi</taxon>
        <taxon>Fungi incertae sedis</taxon>
        <taxon>Mucoromycota</taxon>
        <taxon>Mucoromycotina</taxon>
        <taxon>Mucoromycetes</taxon>
        <taxon>Mucorales</taxon>
        <taxon>Mucorineae</taxon>
        <taxon>Rhizopodaceae</taxon>
        <taxon>Rhizopus</taxon>
    </lineage>
</organism>
<sequence>MFTGKEESLGHEFSKVYQLLWKAKEVCHNTEKVVNDYVQILEIDYESDCSNVSPSIKISHYTLILAGLTTRRVIWKFSKSKIESNEAKQSSSRVEEDYNCFEKIFKIAEALDDMSIYGNETPEYAELCRKIIMGLCADGKVAKDKEQFLENFKKY</sequence>
<accession>A0A9P7BVF7</accession>
<proteinExistence type="predicted"/>
<evidence type="ECO:0000313" key="1">
    <source>
        <dbReference type="EMBL" id="KAG1313265.1"/>
    </source>
</evidence>
<comment type="caution">
    <text evidence="1">The sequence shown here is derived from an EMBL/GenBank/DDBJ whole genome shotgun (WGS) entry which is preliminary data.</text>
</comment>
<dbReference type="AlphaFoldDB" id="A0A9P7BVF7"/>
<dbReference type="Proteomes" id="UP000716291">
    <property type="component" value="Unassembled WGS sequence"/>
</dbReference>
<keyword evidence="2" id="KW-1185">Reference proteome</keyword>
<dbReference type="OrthoDB" id="2283494at2759"/>
<reference evidence="1" key="1">
    <citation type="journal article" date="2020" name="Microb. Genom.">
        <title>Genetic diversity of clinical and environmental Mucorales isolates obtained from an investigation of mucormycosis cases among solid organ transplant recipients.</title>
        <authorList>
            <person name="Nguyen M.H."/>
            <person name="Kaul D."/>
            <person name="Muto C."/>
            <person name="Cheng S.J."/>
            <person name="Richter R.A."/>
            <person name="Bruno V.M."/>
            <person name="Liu G."/>
            <person name="Beyhan S."/>
            <person name="Sundermann A.J."/>
            <person name="Mounaud S."/>
            <person name="Pasculle A.W."/>
            <person name="Nierman W.C."/>
            <person name="Driscoll E."/>
            <person name="Cumbie R."/>
            <person name="Clancy C.J."/>
            <person name="Dupont C.L."/>
        </authorList>
    </citation>
    <scope>NUCLEOTIDE SEQUENCE</scope>
    <source>
        <strain evidence="1">GL11</strain>
    </source>
</reference>